<organism evidence="4 5">
    <name type="scientific">Liparis tanakae</name>
    <name type="common">Tanaka's snailfish</name>
    <dbReference type="NCBI Taxonomy" id="230148"/>
    <lineage>
        <taxon>Eukaryota</taxon>
        <taxon>Metazoa</taxon>
        <taxon>Chordata</taxon>
        <taxon>Craniata</taxon>
        <taxon>Vertebrata</taxon>
        <taxon>Euteleostomi</taxon>
        <taxon>Actinopterygii</taxon>
        <taxon>Neopterygii</taxon>
        <taxon>Teleostei</taxon>
        <taxon>Neoteleostei</taxon>
        <taxon>Acanthomorphata</taxon>
        <taxon>Eupercaria</taxon>
        <taxon>Perciformes</taxon>
        <taxon>Cottioidei</taxon>
        <taxon>Cottales</taxon>
        <taxon>Liparidae</taxon>
        <taxon>Liparis</taxon>
    </lineage>
</organism>
<dbReference type="GO" id="GO:0008270">
    <property type="term" value="F:zinc ion binding"/>
    <property type="evidence" value="ECO:0007669"/>
    <property type="project" value="UniProtKB-KW"/>
</dbReference>
<feature type="compositionally biased region" description="Basic and acidic residues" evidence="2">
    <location>
        <begin position="366"/>
        <end position="388"/>
    </location>
</feature>
<evidence type="ECO:0000256" key="2">
    <source>
        <dbReference type="SAM" id="MobiDB-lite"/>
    </source>
</evidence>
<feature type="compositionally biased region" description="Basic and acidic residues" evidence="2">
    <location>
        <begin position="621"/>
        <end position="633"/>
    </location>
</feature>
<dbReference type="EMBL" id="SRLO01000404">
    <property type="protein sequence ID" value="TNN57499.1"/>
    <property type="molecule type" value="Genomic_DNA"/>
</dbReference>
<feature type="region of interest" description="Disordered" evidence="2">
    <location>
        <begin position="503"/>
        <end position="650"/>
    </location>
</feature>
<dbReference type="AlphaFoldDB" id="A0A4Z2GVM0"/>
<feature type="domain" description="C2H2-type" evidence="3">
    <location>
        <begin position="118"/>
        <end position="148"/>
    </location>
</feature>
<feature type="compositionally biased region" description="Basic residues" evidence="2">
    <location>
        <begin position="125"/>
        <end position="141"/>
    </location>
</feature>
<dbReference type="GO" id="GO:0005634">
    <property type="term" value="C:nucleus"/>
    <property type="evidence" value="ECO:0007669"/>
    <property type="project" value="TreeGrafter"/>
</dbReference>
<dbReference type="InterPro" id="IPR013087">
    <property type="entry name" value="Znf_C2H2_type"/>
</dbReference>
<gene>
    <name evidence="4" type="primary">Znf609_0</name>
    <name evidence="4" type="ORF">EYF80_032323</name>
</gene>
<evidence type="ECO:0000256" key="1">
    <source>
        <dbReference type="PROSITE-ProRule" id="PRU00042"/>
    </source>
</evidence>
<protein>
    <submittedName>
        <fullName evidence="4">Zinc finger protein 609</fullName>
    </submittedName>
</protein>
<feature type="region of interest" description="Disordered" evidence="2">
    <location>
        <begin position="698"/>
        <end position="774"/>
    </location>
</feature>
<dbReference type="PANTHER" id="PTHR21564">
    <property type="entry name" value="BRAKELESS PROTEIN"/>
    <property type="match status" value="1"/>
</dbReference>
<feature type="compositionally biased region" description="Basic and acidic residues" evidence="2">
    <location>
        <begin position="742"/>
        <end position="759"/>
    </location>
</feature>
<sequence length="812" mass="86839">MRPGGNTPLNDNSTSSDNRGSGGGGGGAGGGGGGGAGGKTRGAAAANSKGRRGSQTAGGAAEDAKASPSAAKRKNKPASDMEPTSSSEDTKAAKRARTDCDPPAPPPLDRACPSPVLIDCPHPSCNKKYKHINGLKYHQARAHSDHDARCDHDGDSEYGDDPAPQPDPASCNGASASPARSTTPKGRGFDAPSPSPGKPTSKGRKKAGEAEGAEPEGADGGEEGACLTDEAKADTLAQKGVKRPPFPSAPSPYGLQACSPAQASDKKKKDKRKREGGKEGDSPKGKGGRPEEGRSPYSDDALLNGSADAQQSRLASIKAEADKVYSFSDNAPSPSIGAGSRMEASQNGDQTGSPAYSDISDAGEDGEGKSEGVKVKTEPDPAPREGAKKALFPPQTPSKDSPYYPNYDSYYSPSYPNASPGAPPAAPPHVEGAQVKVKKEKEEEPEEEEVKLKVEPQEERPVEPQQLSVIQQRSNVYAQPLYYNQYYAPYAYGPDQAYHAHLLASNPAYRQQHEERHKKPEGKGPPALSRAPSLTDLGAKAGPNPGKPKEAPPPPAAEQSKSEPDSRLWPYVYPNKYSEAPKPQEEDQRWKEERERERDRKGKEERPRAKEGAEGRTQLPPEEHRGGGKEARPPPHMQFSSPLAQHHQGYMPYMHGPYAYGHAYEPSHPGYRGMPSVMMQNYPASYLPAGYSFPSYGAKEELDKPSRSSPTVKPPGEAKALELLQQHASQYKTKSPSVQDNKTPHDRDRDRDREGDRPRTSPSQRMLPSHHHLGYPLLSGQYDLSYASGLSSSAIVASQQASAPSMYPPARR</sequence>
<dbReference type="PANTHER" id="PTHR21564:SF2">
    <property type="entry name" value="ZINC FINGER PROTEIN 609"/>
    <property type="match status" value="1"/>
</dbReference>
<evidence type="ECO:0000259" key="3">
    <source>
        <dbReference type="PROSITE" id="PS50157"/>
    </source>
</evidence>
<keyword evidence="1" id="KW-0863">Zinc-finger</keyword>
<proteinExistence type="predicted"/>
<keyword evidence="5" id="KW-1185">Reference proteome</keyword>
<feature type="compositionally biased region" description="Low complexity" evidence="2">
    <location>
        <begin position="791"/>
        <end position="805"/>
    </location>
</feature>
<feature type="compositionally biased region" description="Basic and acidic residues" evidence="2">
    <location>
        <begin position="450"/>
        <end position="462"/>
    </location>
</feature>
<keyword evidence="1" id="KW-0479">Metal-binding</keyword>
<feature type="compositionally biased region" description="Basic and acidic residues" evidence="2">
    <location>
        <begin position="582"/>
        <end position="614"/>
    </location>
</feature>
<dbReference type="PROSITE" id="PS00028">
    <property type="entry name" value="ZINC_FINGER_C2H2_1"/>
    <property type="match status" value="1"/>
</dbReference>
<feature type="region of interest" description="Disordered" evidence="2">
    <location>
        <begin position="791"/>
        <end position="812"/>
    </location>
</feature>
<feature type="compositionally biased region" description="Polar residues" evidence="2">
    <location>
        <begin position="343"/>
        <end position="354"/>
    </location>
</feature>
<evidence type="ECO:0000313" key="5">
    <source>
        <dbReference type="Proteomes" id="UP000314294"/>
    </source>
</evidence>
<feature type="compositionally biased region" description="Basic and acidic residues" evidence="2">
    <location>
        <begin position="88"/>
        <end position="100"/>
    </location>
</feature>
<dbReference type="GO" id="GO:0006357">
    <property type="term" value="P:regulation of transcription by RNA polymerase II"/>
    <property type="evidence" value="ECO:0007669"/>
    <property type="project" value="TreeGrafter"/>
</dbReference>
<feature type="region of interest" description="Disordered" evidence="2">
    <location>
        <begin position="1"/>
        <end position="466"/>
    </location>
</feature>
<comment type="caution">
    <text evidence="4">The sequence shown here is derived from an EMBL/GenBank/DDBJ whole genome shotgun (WGS) entry which is preliminary data.</text>
</comment>
<feature type="compositionally biased region" description="Acidic residues" evidence="2">
    <location>
        <begin position="211"/>
        <end position="222"/>
    </location>
</feature>
<name>A0A4Z2GVM0_9TELE</name>
<dbReference type="PROSITE" id="PS50157">
    <property type="entry name" value="ZINC_FINGER_C2H2_2"/>
    <property type="match status" value="1"/>
</dbReference>
<feature type="compositionally biased region" description="Gly residues" evidence="2">
    <location>
        <begin position="20"/>
        <end position="40"/>
    </location>
</feature>
<feature type="compositionally biased region" description="Basic and acidic residues" evidence="2">
    <location>
        <begin position="511"/>
        <end position="522"/>
    </location>
</feature>
<feature type="compositionally biased region" description="Basic and acidic residues" evidence="2">
    <location>
        <begin position="276"/>
        <end position="294"/>
    </location>
</feature>
<feature type="compositionally biased region" description="Basic and acidic residues" evidence="2">
    <location>
        <begin position="142"/>
        <end position="155"/>
    </location>
</feature>
<feature type="compositionally biased region" description="Polar residues" evidence="2">
    <location>
        <begin position="172"/>
        <end position="184"/>
    </location>
</feature>
<dbReference type="Proteomes" id="UP000314294">
    <property type="component" value="Unassembled WGS sequence"/>
</dbReference>
<evidence type="ECO:0000313" key="4">
    <source>
        <dbReference type="EMBL" id="TNN57499.1"/>
    </source>
</evidence>
<feature type="compositionally biased region" description="Polar residues" evidence="2">
    <location>
        <begin position="726"/>
        <end position="741"/>
    </location>
</feature>
<feature type="compositionally biased region" description="Polar residues" evidence="2">
    <location>
        <begin position="7"/>
        <end position="19"/>
    </location>
</feature>
<dbReference type="InterPro" id="IPR040010">
    <property type="entry name" value="ZN608/ZN609"/>
</dbReference>
<accession>A0A4Z2GVM0</accession>
<reference evidence="4 5" key="1">
    <citation type="submission" date="2019-03" db="EMBL/GenBank/DDBJ databases">
        <title>First draft genome of Liparis tanakae, snailfish: a comprehensive survey of snailfish specific genes.</title>
        <authorList>
            <person name="Kim W."/>
            <person name="Song I."/>
            <person name="Jeong J.-H."/>
            <person name="Kim D."/>
            <person name="Kim S."/>
            <person name="Ryu S."/>
            <person name="Song J.Y."/>
            <person name="Lee S.K."/>
        </authorList>
    </citation>
    <scope>NUCLEOTIDE SEQUENCE [LARGE SCALE GENOMIC DNA]</scope>
    <source>
        <tissue evidence="4">Muscle</tissue>
    </source>
</reference>
<feature type="compositionally biased region" description="Low complexity" evidence="2">
    <location>
        <begin position="397"/>
        <end position="420"/>
    </location>
</feature>
<keyword evidence="1" id="KW-0862">Zinc</keyword>
<feature type="compositionally biased region" description="Basic residues" evidence="2">
    <location>
        <begin position="266"/>
        <end position="275"/>
    </location>
</feature>
<dbReference type="OrthoDB" id="5863628at2759"/>